<dbReference type="Proteomes" id="UP000789706">
    <property type="component" value="Unassembled WGS sequence"/>
</dbReference>
<feature type="region of interest" description="Disordered" evidence="2">
    <location>
        <begin position="398"/>
        <end position="474"/>
    </location>
</feature>
<accession>A0A9N8YU71</accession>
<comment type="caution">
    <text evidence="3">The sequence shown here is derived from an EMBL/GenBank/DDBJ whole genome shotgun (WGS) entry which is preliminary data.</text>
</comment>
<feature type="compositionally biased region" description="Polar residues" evidence="2">
    <location>
        <begin position="1169"/>
        <end position="1178"/>
    </location>
</feature>
<organism evidence="3 4">
    <name type="scientific">Diversispora eburnea</name>
    <dbReference type="NCBI Taxonomy" id="1213867"/>
    <lineage>
        <taxon>Eukaryota</taxon>
        <taxon>Fungi</taxon>
        <taxon>Fungi incertae sedis</taxon>
        <taxon>Mucoromycota</taxon>
        <taxon>Glomeromycotina</taxon>
        <taxon>Glomeromycetes</taxon>
        <taxon>Diversisporales</taxon>
        <taxon>Diversisporaceae</taxon>
        <taxon>Diversispora</taxon>
    </lineage>
</organism>
<feature type="compositionally biased region" description="Basic residues" evidence="2">
    <location>
        <begin position="406"/>
        <end position="422"/>
    </location>
</feature>
<feature type="compositionally biased region" description="Acidic residues" evidence="2">
    <location>
        <begin position="462"/>
        <end position="474"/>
    </location>
</feature>
<evidence type="ECO:0000256" key="2">
    <source>
        <dbReference type="SAM" id="MobiDB-lite"/>
    </source>
</evidence>
<keyword evidence="4" id="KW-1185">Reference proteome</keyword>
<feature type="compositionally biased region" description="Basic and acidic residues" evidence="2">
    <location>
        <begin position="564"/>
        <end position="577"/>
    </location>
</feature>
<evidence type="ECO:0000313" key="3">
    <source>
        <dbReference type="EMBL" id="CAG8448304.1"/>
    </source>
</evidence>
<feature type="region of interest" description="Disordered" evidence="2">
    <location>
        <begin position="1164"/>
        <end position="1194"/>
    </location>
</feature>
<dbReference type="OrthoDB" id="4088568at2759"/>
<feature type="compositionally biased region" description="Low complexity" evidence="2">
    <location>
        <begin position="449"/>
        <end position="461"/>
    </location>
</feature>
<feature type="compositionally biased region" description="Basic and acidic residues" evidence="2">
    <location>
        <begin position="1179"/>
        <end position="1194"/>
    </location>
</feature>
<feature type="region of interest" description="Disordered" evidence="2">
    <location>
        <begin position="1"/>
        <end position="52"/>
    </location>
</feature>
<gene>
    <name evidence="3" type="ORF">DEBURN_LOCUS1952</name>
</gene>
<name>A0A9N8YU71_9GLOM</name>
<feature type="region of interest" description="Disordered" evidence="2">
    <location>
        <begin position="1075"/>
        <end position="1150"/>
    </location>
</feature>
<dbReference type="AlphaFoldDB" id="A0A9N8YU71"/>
<feature type="compositionally biased region" description="Basic and acidic residues" evidence="2">
    <location>
        <begin position="500"/>
        <end position="511"/>
    </location>
</feature>
<feature type="compositionally biased region" description="Basic and acidic residues" evidence="2">
    <location>
        <begin position="430"/>
        <end position="443"/>
    </location>
</feature>
<feature type="region of interest" description="Disordered" evidence="2">
    <location>
        <begin position="491"/>
        <end position="511"/>
    </location>
</feature>
<reference evidence="3" key="1">
    <citation type="submission" date="2021-06" db="EMBL/GenBank/DDBJ databases">
        <authorList>
            <person name="Kallberg Y."/>
            <person name="Tangrot J."/>
            <person name="Rosling A."/>
        </authorList>
    </citation>
    <scope>NUCLEOTIDE SEQUENCE</scope>
    <source>
        <strain evidence="3">AZ414A</strain>
    </source>
</reference>
<proteinExistence type="predicted"/>
<keyword evidence="1" id="KW-0175">Coiled coil</keyword>
<feature type="compositionally biased region" description="Polar residues" evidence="2">
    <location>
        <begin position="1088"/>
        <end position="1109"/>
    </location>
</feature>
<feature type="coiled-coil region" evidence="1">
    <location>
        <begin position="131"/>
        <end position="165"/>
    </location>
</feature>
<sequence>MDYHSPGSQVSGLGSSFPNPTDLSRRLMSTQQAQQEAENESNDESSNITSRSRINSITQTGNPFWGTFSPSPAPRSPVLIQCCCGKDDCQNLDTFLRSISSLEDELRLAAEVGQVLLEKHEVSQRQTEEFQRALEQQCARAEQKVQEYENRIDEISQSERNITLERDEALKNKIILESKVELLSDALESRDVRILESNKELEKHEIYDEYEQLKLEQVETQKSKGRLEAVAMLRESNERNKEIHSSTPNNEANPHLINLIKELLSSNNKLKSEVNEYCDLLSESRNEVSTLQIRIEELETANTTGYPYSASYTQGYFTSPFNRNFPAHVLDDIASVGDSASNAGHIEELADESNIVPGIGARQIHPHMASSILSSSLGQGSYNTFNSMGVDASVHSPVGSVVSSSTKRKGTKGIGHNLKKDKKVSVEYGEQIKPDDVHSEGSIKKRVRSGGLSNSELSYSGESEEERNVEDDENLEKNYGNRLDDVFVKSNKAVQSKKTGGRELKNKVDVRQDAKKKVRTFSSPDFNLSTTQKPGVSLLSAGLKRSTVDNSDVTNKVQEDDEKIQEKKSLGARRGADLKLNIRRPAPTPLNPPKRASSPKLPPTASTSKQHKPTQPSPLAVVHKRLALDKASSLSIKVPQSSNNSPADIPKSKVLSEDLSIPAFKNPKFATLGPKERKHMMEVWRSDVAKEQQQKNLQQVEASGNEAETGIQETSIDNLNGDKIKGKNRSNSPVKEFVEEVLVDEANFSAAEAAALANEVEHGLSTADTKSIHSRRTSTTTHHTTIHVPSIMITSTEESKNAHKPPESPKQQNPYQHLFNQASSIIDRMKDTDLLALNRRLKRTFDILELTNLSNNLIESILTDVEILRERFRWVEDFRINDDMKAPEKGISDGQNKEDLYSFSPGDFLPLVHLIQDLLSEIGKLRMMVNDVQVSYVQKVEESRRKAEEEFDKSILNEMNDDEILERRERNRRNTQSNDEGFGAYLSRVFGGADKGKVQRPPNTRHHTRRLSVDFSHECDVSVDSIDTFSEDNYYIDRNLDSFTNTPTMLRVSKRRESDASAVSFLRQLFVGKNNSFNNESKEKPGSTLETSKTKQGTPGRVNNSNSFLSRHPRRIASVDNVIHTGSGEAPTSQSTAVPSLPVATMNPRQLRLSTSTNNLTSRLRHHLASSSTPNNADSGRESGGDINDREKENSIWDKIFWPN</sequence>
<dbReference type="EMBL" id="CAJVPK010000098">
    <property type="protein sequence ID" value="CAG8448304.1"/>
    <property type="molecule type" value="Genomic_DNA"/>
</dbReference>
<feature type="region of interest" description="Disordered" evidence="2">
    <location>
        <begin position="548"/>
        <end position="618"/>
    </location>
</feature>
<protein>
    <submittedName>
        <fullName evidence="3">4972_t:CDS:1</fullName>
    </submittedName>
</protein>
<feature type="compositionally biased region" description="Polar residues" evidence="2">
    <location>
        <begin position="1"/>
        <end position="22"/>
    </location>
</feature>
<evidence type="ECO:0000256" key="1">
    <source>
        <dbReference type="SAM" id="Coils"/>
    </source>
</evidence>
<feature type="coiled-coil region" evidence="1">
    <location>
        <begin position="267"/>
        <end position="301"/>
    </location>
</feature>
<evidence type="ECO:0000313" key="4">
    <source>
        <dbReference type="Proteomes" id="UP000789706"/>
    </source>
</evidence>